<dbReference type="RefSeq" id="XP_068363462.1">
    <property type="nucleotide sequence ID" value="XM_068501412.1"/>
</dbReference>
<evidence type="ECO:0000313" key="2">
    <source>
        <dbReference type="Proteomes" id="UP000179807"/>
    </source>
</evidence>
<protein>
    <submittedName>
        <fullName evidence="1">Uncharacterized protein</fullName>
    </submittedName>
</protein>
<name>A0A1J4KKV2_9EUKA</name>
<dbReference type="VEuPathDB" id="TrichDB:TRFO_20463"/>
<organism evidence="1 2">
    <name type="scientific">Tritrichomonas foetus</name>
    <dbReference type="NCBI Taxonomy" id="1144522"/>
    <lineage>
        <taxon>Eukaryota</taxon>
        <taxon>Metamonada</taxon>
        <taxon>Parabasalia</taxon>
        <taxon>Tritrichomonadida</taxon>
        <taxon>Tritrichomonadidae</taxon>
        <taxon>Tritrichomonas</taxon>
    </lineage>
</organism>
<dbReference type="AlphaFoldDB" id="A0A1J4KKV2"/>
<reference evidence="1" key="1">
    <citation type="submission" date="2016-10" db="EMBL/GenBank/DDBJ databases">
        <authorList>
            <person name="Benchimol M."/>
            <person name="Almeida L.G."/>
            <person name="Vasconcelos A.T."/>
            <person name="Perreira-Neves A."/>
            <person name="Rosa I.A."/>
            <person name="Tasca T."/>
            <person name="Bogo M.R."/>
            <person name="de Souza W."/>
        </authorList>
    </citation>
    <scope>NUCLEOTIDE SEQUENCE [LARGE SCALE GENOMIC DNA]</scope>
    <source>
        <strain evidence="1">K</strain>
    </source>
</reference>
<dbReference type="OrthoDB" id="10520422at2759"/>
<dbReference type="EMBL" id="MLAK01000615">
    <property type="protein sequence ID" value="OHT10326.1"/>
    <property type="molecule type" value="Genomic_DNA"/>
</dbReference>
<comment type="caution">
    <text evidence="1">The sequence shown here is derived from an EMBL/GenBank/DDBJ whole genome shotgun (WGS) entry which is preliminary data.</text>
</comment>
<accession>A0A1J4KKV2</accession>
<dbReference type="GeneID" id="94836116"/>
<sequence length="737" mass="85811">MKSEFRQNFEAFCRIFNGERSYIIPLINVNSKTAEELREEGKIFISHAARLNRINYITQSQRAFSIEELSLCFRDIKSLSIGQSLKLFERPNHKDRYSNMLQYLSERPTIFAQIAYFYLVQNDRYNSNYFKIEDDHKFFCFSTFPSIFMFFTTKLAQDLALKFIESLFQLHFYLHSPSFSKQHNFLKDFLFSFFISTNPCQFFESSILPIIATSCSFIEDRKFMYTKTLCRSPYWIQVIHFVDKMIERMETSVSLLPEVSRLLISTLLKICEPYPNLKYELIIDSLFCQYILNYVESPEDLLLNDSVSVLRCLCGLPNLLDDEISELVFKSNIKIGPFIEKLELKREIDNSLTTAMSMSDCTSLITSRDLTLIYSAVFLFSKYCDKNTDEGLTQLLTGISIPKNVNDHDFIQIKSIKSTSSLNQVKMLSTAPYDEIIDIFNSIDLSQINYSTPEELQKQIFMLCSIYLKSQTKQKITTDILTSTNQILANVTQNHQMLKSLSNDLSSALFVITNEKEKYQRQYSFQINILIRKFIIPTLIDHYPNDFLYDHKDIFSPCDSYNRLIDTVTKRINSLRITPENELRLKKSFFLDFIDQIDVAFSFQSKIKTEQTSLRLSEFLIMNSQCVTCLSPQKQKIISAAAVQFQFIKNVHKISFNLLMALKAASIISMLPDNAITIAIAMSGNVDIFGFMYFTNSYFKDERIANVLMTKKEQELLNKIRKSCQYLRDGSFQKITL</sequence>
<gene>
    <name evidence="1" type="ORF">TRFO_20463</name>
</gene>
<evidence type="ECO:0000313" key="1">
    <source>
        <dbReference type="EMBL" id="OHT10326.1"/>
    </source>
</evidence>
<keyword evidence="2" id="KW-1185">Reference proteome</keyword>
<proteinExistence type="predicted"/>
<dbReference type="Proteomes" id="UP000179807">
    <property type="component" value="Unassembled WGS sequence"/>
</dbReference>